<comment type="caution">
    <text evidence="1">The sequence shown here is derived from an EMBL/GenBank/DDBJ whole genome shotgun (WGS) entry which is preliminary data.</text>
</comment>
<reference evidence="1 2" key="1">
    <citation type="journal article" date="2022" name="G3 (Bethesda)">
        <title>Whole-genome sequence and methylome profiling of the almond [Prunus dulcis (Mill.) D.A. Webb] cultivar 'Nonpareil'.</title>
        <authorList>
            <person name="D'Amico-Willman K.M."/>
            <person name="Ouma W.Z."/>
            <person name="Meulia T."/>
            <person name="Sideli G.M."/>
            <person name="Gradziel T.M."/>
            <person name="Fresnedo-Ramirez J."/>
        </authorList>
    </citation>
    <scope>NUCLEOTIDE SEQUENCE [LARGE SCALE GENOMIC DNA]</scope>
    <source>
        <strain evidence="1">Clone GOH B32 T37-40</strain>
    </source>
</reference>
<sequence length="106" mass="11489">MFSLCKHLFTFVQGVGPKYKGEGEFPSLVVFRCGTLLALLRVVTYGNASLAKGDMAKQENAEGKGDAEGDTKIACRKAMRVPKVTQDVARHEGAEGDIKLPCRKAM</sequence>
<dbReference type="Proteomes" id="UP001054821">
    <property type="component" value="Chromosome 7"/>
</dbReference>
<dbReference type="EMBL" id="JAJFAZ020000007">
    <property type="protein sequence ID" value="KAI5317473.1"/>
    <property type="molecule type" value="Genomic_DNA"/>
</dbReference>
<accession>A0AAD4V418</accession>
<protein>
    <submittedName>
        <fullName evidence="1">Uncharacterized protein</fullName>
    </submittedName>
</protein>
<evidence type="ECO:0000313" key="1">
    <source>
        <dbReference type="EMBL" id="KAI5317473.1"/>
    </source>
</evidence>
<gene>
    <name evidence="1" type="ORF">L3X38_037180</name>
</gene>
<keyword evidence="2" id="KW-1185">Reference proteome</keyword>
<organism evidence="1 2">
    <name type="scientific">Prunus dulcis</name>
    <name type="common">Almond</name>
    <name type="synonym">Amygdalus dulcis</name>
    <dbReference type="NCBI Taxonomy" id="3755"/>
    <lineage>
        <taxon>Eukaryota</taxon>
        <taxon>Viridiplantae</taxon>
        <taxon>Streptophyta</taxon>
        <taxon>Embryophyta</taxon>
        <taxon>Tracheophyta</taxon>
        <taxon>Spermatophyta</taxon>
        <taxon>Magnoliopsida</taxon>
        <taxon>eudicotyledons</taxon>
        <taxon>Gunneridae</taxon>
        <taxon>Pentapetalae</taxon>
        <taxon>rosids</taxon>
        <taxon>fabids</taxon>
        <taxon>Rosales</taxon>
        <taxon>Rosaceae</taxon>
        <taxon>Amygdaloideae</taxon>
        <taxon>Amygdaleae</taxon>
        <taxon>Prunus</taxon>
    </lineage>
</organism>
<name>A0AAD4V418_PRUDU</name>
<dbReference type="AlphaFoldDB" id="A0AAD4V418"/>
<evidence type="ECO:0000313" key="2">
    <source>
        <dbReference type="Proteomes" id="UP001054821"/>
    </source>
</evidence>
<proteinExistence type="predicted"/>